<dbReference type="Pfam" id="PF00395">
    <property type="entry name" value="SLH"/>
    <property type="match status" value="1"/>
</dbReference>
<dbReference type="PROSITE" id="PS51272">
    <property type="entry name" value="SLH"/>
    <property type="match status" value="1"/>
</dbReference>
<sequence length="758" mass="82507">MKKYILLGGLLLLSLSACGTERPAERAKVGQIGAESSVSREMAAKTIALAFYTNQELDEMETKLNFSDLSVEDWAYPYIQGCVEQGFFAGSEEGTFRPQADLTLWEAQALMDRLAPDYNSRIVLTAENKNMAVSYELWVQLLETALKARRGEDSLYSYGIQTENAVVLDADGLCDMGRFTAAGIDLTPYAASRITFLEKDGEILALLTVEAASPVVKNIYCRQEKGALFLETGEGAAMLAYGKALDEGIYDVKLENGKVAEVTAAESVGGCTVKRVDGETLYLAERGELPWAEAARVYDAAGEEIAKADFTDLICGTDCGEFFEKDGEICAAVIRTPAVLERMRVLLKGAEQKTVTLSAENGFTLSNGTNEKHFLPEGKAVLTADLPWFSHGIVTATAETPIRVAFADGTAYQYEGTIELERRGADSLAVINELSLERYLLGVVPHEMPTSFGQTALEAQAITARSYAYNQFYANTYCAYGAHVTDTTASQVYLGYAENETAAQAVKATEGMCAVTKTGAVAQTYFYSTSCGFGAGSQEVWSKDGSFSGREKSYLQAQTYGDFAPPQTEEEWLAFWQDWKKQGYDMNSPWYRWKVYFSCGQLTEILQKTLAESANCRIEGNQNDLGRLTGIAVTRRGQGGLAMELQLTFEKGMATVKTENAIRKVLSPTKRTLGEPIYLQRKGAEAMTGNAMLPSGFFAVKEMKNAEGKLTGVALYGGGNGHGVGLSQYGAKYLAEQGKTAAEIIACYFPGTKVEKVL</sequence>
<dbReference type="InterPro" id="IPR013486">
    <property type="entry name" value="SpoIID/LytB"/>
</dbReference>
<gene>
    <name evidence="4" type="ORF">KGMB03357_23130</name>
</gene>
<evidence type="ECO:0000256" key="2">
    <source>
        <dbReference type="SAM" id="SignalP"/>
    </source>
</evidence>
<dbReference type="InterPro" id="IPR001119">
    <property type="entry name" value="SLH_dom"/>
</dbReference>
<dbReference type="Proteomes" id="UP000287361">
    <property type="component" value="Unassembled WGS sequence"/>
</dbReference>
<name>A0A401LGJ9_9FIRM</name>
<reference evidence="4 5" key="1">
    <citation type="submission" date="2018-10" db="EMBL/GenBank/DDBJ databases">
        <title>Draft Genome Sequence of Anaerotignum sp. KCTC 15736.</title>
        <authorList>
            <person name="Choi S.H."/>
            <person name="Kim J.S."/>
            <person name="Kang S.W."/>
            <person name="Lee J.S."/>
            <person name="Park S.H."/>
        </authorList>
    </citation>
    <scope>NUCLEOTIDE SEQUENCE [LARGE SCALE GENOMIC DNA]</scope>
    <source>
        <strain evidence="4 5">KCTC 15736</strain>
    </source>
</reference>
<dbReference type="OrthoDB" id="9794671at2"/>
<evidence type="ECO:0000313" key="4">
    <source>
        <dbReference type="EMBL" id="GCB30652.1"/>
    </source>
</evidence>
<feature type="signal peptide" evidence="2">
    <location>
        <begin position="1"/>
        <end position="19"/>
    </location>
</feature>
<evidence type="ECO:0000256" key="1">
    <source>
        <dbReference type="ARBA" id="ARBA00022737"/>
    </source>
</evidence>
<proteinExistence type="predicted"/>
<accession>A0A401LGJ9</accession>
<dbReference type="AlphaFoldDB" id="A0A401LGJ9"/>
<evidence type="ECO:0000259" key="3">
    <source>
        <dbReference type="PROSITE" id="PS51272"/>
    </source>
</evidence>
<dbReference type="PROSITE" id="PS51257">
    <property type="entry name" value="PROKAR_LIPOPROTEIN"/>
    <property type="match status" value="1"/>
</dbReference>
<keyword evidence="5" id="KW-1185">Reference proteome</keyword>
<keyword evidence="1" id="KW-0677">Repeat</keyword>
<dbReference type="NCBIfam" id="TIGR02669">
    <property type="entry name" value="SpoIID_LytB"/>
    <property type="match status" value="1"/>
</dbReference>
<keyword evidence="2" id="KW-0732">Signal</keyword>
<protein>
    <recommendedName>
        <fullName evidence="3">SLH domain-containing protein</fullName>
    </recommendedName>
</protein>
<evidence type="ECO:0000313" key="5">
    <source>
        <dbReference type="Proteomes" id="UP000287361"/>
    </source>
</evidence>
<feature type="domain" description="SLH" evidence="3">
    <location>
        <begin position="62"/>
        <end position="125"/>
    </location>
</feature>
<dbReference type="GO" id="GO:0030435">
    <property type="term" value="P:sporulation resulting in formation of a cellular spore"/>
    <property type="evidence" value="ECO:0007669"/>
    <property type="project" value="InterPro"/>
</dbReference>
<dbReference type="InterPro" id="IPR013693">
    <property type="entry name" value="SpoIID/LytB_N"/>
</dbReference>
<dbReference type="Pfam" id="PF08486">
    <property type="entry name" value="SpoIID"/>
    <property type="match status" value="1"/>
</dbReference>
<comment type="caution">
    <text evidence="4">The sequence shown here is derived from an EMBL/GenBank/DDBJ whole genome shotgun (WGS) entry which is preliminary data.</text>
</comment>
<organism evidence="4 5">
    <name type="scientific">Anaerotignum faecicola</name>
    <dbReference type="NCBI Taxonomy" id="2358141"/>
    <lineage>
        <taxon>Bacteria</taxon>
        <taxon>Bacillati</taxon>
        <taxon>Bacillota</taxon>
        <taxon>Clostridia</taxon>
        <taxon>Lachnospirales</taxon>
        <taxon>Anaerotignaceae</taxon>
        <taxon>Anaerotignum</taxon>
    </lineage>
</organism>
<feature type="chain" id="PRO_5039147277" description="SLH domain-containing protein" evidence="2">
    <location>
        <begin position="20"/>
        <end position="758"/>
    </location>
</feature>
<dbReference type="EMBL" id="BHVZ01000014">
    <property type="protein sequence ID" value="GCB30652.1"/>
    <property type="molecule type" value="Genomic_DNA"/>
</dbReference>